<dbReference type="PANTHER" id="PTHR43798:SF33">
    <property type="entry name" value="HYDROLASE, PUTATIVE (AFU_ORTHOLOGUE AFUA_2G14860)-RELATED"/>
    <property type="match status" value="1"/>
</dbReference>
<dbReference type="KEGG" id="parq:DSM112329_03643"/>
<name>A0AAU7AYR3_9ACTN</name>
<dbReference type="Gene3D" id="3.40.50.1820">
    <property type="entry name" value="alpha/beta hydrolase"/>
    <property type="match status" value="1"/>
</dbReference>
<dbReference type="GO" id="GO:0018786">
    <property type="term" value="F:haloalkane dehalogenase activity"/>
    <property type="evidence" value="ECO:0007669"/>
    <property type="project" value="UniProtKB-EC"/>
</dbReference>
<dbReference type="GO" id="GO:0047372">
    <property type="term" value="F:monoacylglycerol lipase activity"/>
    <property type="evidence" value="ECO:0007669"/>
    <property type="project" value="TreeGrafter"/>
</dbReference>
<reference evidence="2" key="1">
    <citation type="submission" date="2022-12" db="EMBL/GenBank/DDBJ databases">
        <title>Paraconexibacter alkalitolerans sp. nov. and Baekduia alba sp. nov., isolated from soil and emended description of the genera Paraconexibacter (Chun et al., 2020) and Baekduia (An et al., 2020).</title>
        <authorList>
            <person name="Vieira S."/>
            <person name="Huber K.J."/>
            <person name="Geppert A."/>
            <person name="Wolf J."/>
            <person name="Neumann-Schaal M."/>
            <person name="Muesken M."/>
            <person name="Overmann J."/>
        </authorList>
    </citation>
    <scope>NUCLEOTIDE SEQUENCE</scope>
    <source>
        <strain evidence="2">AEG42_29</strain>
    </source>
</reference>
<protein>
    <submittedName>
        <fullName evidence="2">Haloalkane dehalogenase</fullName>
        <ecNumber evidence="2">3.8.1.5</ecNumber>
    </submittedName>
</protein>
<dbReference type="EC" id="3.8.1.5" evidence="2"/>
<sequence>MENGTFTRADGPADAPVVTWLHGFPTSSWDWAPLHQALGAGRRDVTLDFLGFGASAKPRGHDYTLTEQADLVEAVWDAHGVTETALVAHDYGVSVAQELLARRGEGRLSVTLTAATFLNGGIFPHLHRPIRIQTLMVGPFGPLLARLSSERQFARALRAVMSIEPGTSELHEHWRAFSRDRGNRNIHRLLAYMAERRVHEERWVGALVDCDLAMRFIWGPEDPVSGAHVVPEIRVRMPGAAVHVLDGVGHYPQLEATRRVASAFDD</sequence>
<dbReference type="InterPro" id="IPR050266">
    <property type="entry name" value="AB_hydrolase_sf"/>
</dbReference>
<proteinExistence type="predicted"/>
<dbReference type="EMBL" id="CP114014">
    <property type="protein sequence ID" value="XAY06765.1"/>
    <property type="molecule type" value="Genomic_DNA"/>
</dbReference>
<dbReference type="GO" id="GO:0046464">
    <property type="term" value="P:acylglycerol catabolic process"/>
    <property type="evidence" value="ECO:0007669"/>
    <property type="project" value="TreeGrafter"/>
</dbReference>
<keyword evidence="2" id="KW-0378">Hydrolase</keyword>
<dbReference type="RefSeq" id="WP_354697983.1">
    <property type="nucleotide sequence ID" value="NZ_CP114014.1"/>
</dbReference>
<dbReference type="PANTHER" id="PTHR43798">
    <property type="entry name" value="MONOACYLGLYCEROL LIPASE"/>
    <property type="match status" value="1"/>
</dbReference>
<dbReference type="Pfam" id="PF12697">
    <property type="entry name" value="Abhydrolase_6"/>
    <property type="match status" value="1"/>
</dbReference>
<accession>A0AAU7AYR3</accession>
<feature type="domain" description="AB hydrolase-1" evidence="1">
    <location>
        <begin position="21"/>
        <end position="262"/>
    </location>
</feature>
<organism evidence="2">
    <name type="scientific">Paraconexibacter sp. AEG42_29</name>
    <dbReference type="NCBI Taxonomy" id="2997339"/>
    <lineage>
        <taxon>Bacteria</taxon>
        <taxon>Bacillati</taxon>
        <taxon>Actinomycetota</taxon>
        <taxon>Thermoleophilia</taxon>
        <taxon>Solirubrobacterales</taxon>
        <taxon>Paraconexibacteraceae</taxon>
        <taxon>Paraconexibacter</taxon>
    </lineage>
</organism>
<dbReference type="InterPro" id="IPR000073">
    <property type="entry name" value="AB_hydrolase_1"/>
</dbReference>
<dbReference type="AlphaFoldDB" id="A0AAU7AYR3"/>
<dbReference type="GO" id="GO:0016020">
    <property type="term" value="C:membrane"/>
    <property type="evidence" value="ECO:0007669"/>
    <property type="project" value="TreeGrafter"/>
</dbReference>
<dbReference type="SUPFAM" id="SSF53474">
    <property type="entry name" value="alpha/beta-Hydrolases"/>
    <property type="match status" value="1"/>
</dbReference>
<evidence type="ECO:0000313" key="2">
    <source>
        <dbReference type="EMBL" id="XAY06765.1"/>
    </source>
</evidence>
<evidence type="ECO:0000259" key="1">
    <source>
        <dbReference type="Pfam" id="PF12697"/>
    </source>
</evidence>
<gene>
    <name evidence="2" type="primary">dhaA_2</name>
    <name evidence="2" type="ORF">DSM112329_03643</name>
</gene>
<dbReference type="InterPro" id="IPR029058">
    <property type="entry name" value="AB_hydrolase_fold"/>
</dbReference>